<keyword evidence="3" id="KW-0238">DNA-binding</keyword>
<organism evidence="6 7">
    <name type="scientific">Streptococcus pseudopneumoniae</name>
    <dbReference type="NCBI Taxonomy" id="257758"/>
    <lineage>
        <taxon>Bacteria</taxon>
        <taxon>Bacillati</taxon>
        <taxon>Bacillota</taxon>
        <taxon>Bacilli</taxon>
        <taxon>Lactobacillales</taxon>
        <taxon>Streptococcaceae</taxon>
        <taxon>Streptococcus</taxon>
    </lineage>
</organism>
<evidence type="ECO:0000313" key="7">
    <source>
        <dbReference type="Proteomes" id="UP000041827"/>
    </source>
</evidence>
<dbReference type="PANTHER" id="PTHR30408">
    <property type="entry name" value="TYPE-1 RESTRICTION ENZYME ECOKI SPECIFICITY PROTEIN"/>
    <property type="match status" value="1"/>
</dbReference>
<dbReference type="AlphaFoldDB" id="A0A0T8UHS9"/>
<feature type="coiled-coil region" evidence="4">
    <location>
        <begin position="370"/>
        <end position="397"/>
    </location>
</feature>
<evidence type="ECO:0000256" key="4">
    <source>
        <dbReference type="SAM" id="Coils"/>
    </source>
</evidence>
<dbReference type="EMBL" id="CMJT01000034">
    <property type="protein sequence ID" value="CKB25798.1"/>
    <property type="molecule type" value="Genomic_DNA"/>
</dbReference>
<keyword evidence="4" id="KW-0175">Coiled coil</keyword>
<dbReference type="PANTHER" id="PTHR30408:SF12">
    <property type="entry name" value="TYPE I RESTRICTION ENZYME MJAVIII SPECIFICITY SUBUNIT"/>
    <property type="match status" value="1"/>
</dbReference>
<sequence length="400" mass="45174">MTKQPSYRFVRYTEPWEEKKLSDGISKIGDGIHGTPVYSEDGDYYFINGNNLVDGKIFLFPETKKVQSNQLTVSDTSLKKNTILMSINGTIGSLAWYRDEKVMLGKSVAYLTTEEFDRKFIYSILQAPKIVKHFNNNLTGTTIKNLGLKTIRDTVISLPSLPEQTAIGSFFQDIDQLISLQQRKLEVLKEQKKTYLKLLFPARGQTKPALRFAGFEDDWKEVKLGEVCSIKGGNAWKSEHYSTDGKYLVVTISNVKGNEYIDDTYGNRIDTVESQFILEQGDILISLTGNVGRVSKMTEVAAVLNQRVGKLATNQSNNFLFTLLSNRNFEKEMVLSSQGAAQANISNNDVLNYKTSFPSLPEQEAIGSFFQDLDKAIAKQEEKVNQLKESKQTLLRKMFI</sequence>
<dbReference type="InterPro" id="IPR044946">
    <property type="entry name" value="Restrct_endonuc_typeI_TRD_sf"/>
</dbReference>
<dbReference type="CDD" id="cd17278">
    <property type="entry name" value="RMtype1_S_LdeBORF1052P-TRD2-CR2"/>
    <property type="match status" value="1"/>
</dbReference>
<proteinExistence type="inferred from homology"/>
<reference evidence="7" key="1">
    <citation type="submission" date="2015-03" db="EMBL/GenBank/DDBJ databases">
        <authorList>
            <consortium name="Pathogen Informatics"/>
        </authorList>
    </citation>
    <scope>NUCLEOTIDE SEQUENCE [LARGE SCALE GENOMIC DNA]</scope>
    <source>
        <strain evidence="7">SMRU2248</strain>
    </source>
</reference>
<dbReference type="Proteomes" id="UP000041827">
    <property type="component" value="Unassembled WGS sequence"/>
</dbReference>
<dbReference type="GO" id="GO:0003677">
    <property type="term" value="F:DNA binding"/>
    <property type="evidence" value="ECO:0007669"/>
    <property type="project" value="UniProtKB-KW"/>
</dbReference>
<dbReference type="GO" id="GO:0009307">
    <property type="term" value="P:DNA restriction-modification system"/>
    <property type="evidence" value="ECO:0007669"/>
    <property type="project" value="UniProtKB-KW"/>
</dbReference>
<name>A0A0T8UHS9_9STRE</name>
<evidence type="ECO:0000256" key="2">
    <source>
        <dbReference type="ARBA" id="ARBA00022747"/>
    </source>
</evidence>
<dbReference type="RefSeq" id="WP_050262185.1">
    <property type="nucleotide sequence ID" value="NZ_CMJT01000034.1"/>
</dbReference>
<comment type="similarity">
    <text evidence="1">Belongs to the type-I restriction system S methylase family.</text>
</comment>
<dbReference type="InterPro" id="IPR000055">
    <property type="entry name" value="Restrct_endonuc_typeI_TRD"/>
</dbReference>
<dbReference type="Gene3D" id="1.10.287.1120">
    <property type="entry name" value="Bipartite methylase S protein"/>
    <property type="match status" value="1"/>
</dbReference>
<dbReference type="Pfam" id="PF01420">
    <property type="entry name" value="Methylase_S"/>
    <property type="match status" value="2"/>
</dbReference>
<protein>
    <submittedName>
        <fullName evidence="6">Type IC specificity subunit</fullName>
    </submittedName>
</protein>
<accession>A0A0T8UHS9</accession>
<evidence type="ECO:0000256" key="1">
    <source>
        <dbReference type="ARBA" id="ARBA00010923"/>
    </source>
</evidence>
<gene>
    <name evidence="6" type="ORF">ERS021757_02193</name>
</gene>
<evidence type="ECO:0000313" key="6">
    <source>
        <dbReference type="EMBL" id="CKB25798.1"/>
    </source>
</evidence>
<dbReference type="InterPro" id="IPR052021">
    <property type="entry name" value="Type-I_RS_S_subunit"/>
</dbReference>
<evidence type="ECO:0000256" key="3">
    <source>
        <dbReference type="ARBA" id="ARBA00023125"/>
    </source>
</evidence>
<keyword evidence="2" id="KW-0680">Restriction system</keyword>
<dbReference type="Gene3D" id="3.90.220.20">
    <property type="entry name" value="DNA methylase specificity domains"/>
    <property type="match status" value="2"/>
</dbReference>
<feature type="domain" description="Type I restriction modification DNA specificity" evidence="5">
    <location>
        <begin position="14"/>
        <end position="189"/>
    </location>
</feature>
<evidence type="ECO:0000259" key="5">
    <source>
        <dbReference type="Pfam" id="PF01420"/>
    </source>
</evidence>
<dbReference type="SUPFAM" id="SSF116734">
    <property type="entry name" value="DNA methylase specificity domain"/>
    <property type="match status" value="2"/>
</dbReference>
<feature type="domain" description="Type I restriction modification DNA specificity" evidence="5">
    <location>
        <begin position="217"/>
        <end position="388"/>
    </location>
</feature>